<dbReference type="InterPro" id="IPR000601">
    <property type="entry name" value="PKD_dom"/>
</dbReference>
<gene>
    <name evidence="4" type="ORF">N1F79_18790</name>
</gene>
<dbReference type="SUPFAM" id="SSF49899">
    <property type="entry name" value="Concanavalin A-like lectins/glucanases"/>
    <property type="match status" value="1"/>
</dbReference>
<feature type="domain" description="PKD" evidence="3">
    <location>
        <begin position="839"/>
        <end position="920"/>
    </location>
</feature>
<dbReference type="PANTHER" id="PTHR43739">
    <property type="entry name" value="XYLOGLUCANASE (EUROFUNG)"/>
    <property type="match status" value="1"/>
</dbReference>
<name>A0ABU7XWU5_9FLAO</name>
<dbReference type="CDD" id="cd00146">
    <property type="entry name" value="PKD"/>
    <property type="match status" value="4"/>
</dbReference>
<accession>A0ABU7XWU5</accession>
<dbReference type="SMART" id="SM00089">
    <property type="entry name" value="PKD"/>
    <property type="match status" value="4"/>
</dbReference>
<evidence type="ECO:0000313" key="5">
    <source>
        <dbReference type="Proteomes" id="UP001337305"/>
    </source>
</evidence>
<dbReference type="InterPro" id="IPR052025">
    <property type="entry name" value="Xyloglucanase_GH74"/>
</dbReference>
<dbReference type="InterPro" id="IPR013320">
    <property type="entry name" value="ConA-like_dom_sf"/>
</dbReference>
<feature type="domain" description="PKD" evidence="3">
    <location>
        <begin position="1149"/>
        <end position="1230"/>
    </location>
</feature>
<evidence type="ECO:0000256" key="1">
    <source>
        <dbReference type="ARBA" id="ARBA00022729"/>
    </source>
</evidence>
<sequence length="1564" mass="171232">MNRFLLKITTLFLTLCPIIYQAQEYKKMMDDPQYNVYDVIKKGHAYFKDKDKGKGSGYKQFQRWIIANEDVYFPSGDRTQADPRLIYYLGKSKHDLEASLKSSKSKILIDPIQESEWVEIGPFVELKEPFSEKRNGNGRVDAIWVDPSNENRIYIGCRGGGLWVTTNGGQNWTPKTDDLGITGIWSMAVNPNDFNNIYISTNVGGSGNYSIGIFKTSDGGNTWLPTGYALDITSTYTRVHKLIINPNNTDVLFAGTSTGLLKSTDGFQTYTTVLTGNITDIEFKPGDPSIVYATNKSNNTLYRSTDGGETFSTTTAVGSDPQVAVSANAPNNVYFAGDNTTYKSTDNGVSFVQGGIPDEGKGQYGGFAVSDTNSNLIINGSLDTYRSTNGGTSFTKVTNWIYNQSTGVGGNFVHADNREIEVVNGNIYMGTDGWLVKSTDGGLNYEILTYGVGNHEIYQHGMGVSQSDDNTLVIGVQDNGTSIWYDGKWNHWKGGDGGTSMIDHSDKNIIYGSLFNGDFKRTDTGGLTSGRVDLGDTKPGTLPPLIQHPTESETIFLGEGSGQIWKSINKGGTWDVIGDLGVSDVIDEMAISPSDPNYIYTSVKNRIWRTTDGGTNWSEITGTLPSFVIKGIAIDYDDPNHVSVCFTGYGANTKSYETTDGGTTWSNNSTGLPNLTTSDIVYGNSSNNALYIATDIGVYYTDDSLSEWKAFGLGLPNVVVNDLEIQHSSQRLYAATWGRGVWSAELVGEEEPPTSRFGVDFQDVYEGDTLNFIDKSIGFPSSWSWTFEGGTPNTSTEQNPSIVYNTAGVYKVTLTVTNDYGTDTKEEVGYITVNEKLPPVADFTSDVQTVFDGNFINFSDTSQNIPTSWSWTFEGGTPSTSTEQNPIVNYSTIGTYKVSLTATNQFGSNTKEVVDYVTVTENQGSGPLQAHFNFQSDLKDASTYKRDLIVQGTNGITYVDDHFGNPESAYQILSGQYLENSYTGIGGTGARTITAWIKTTTAGSRKTVVSWGENQPGQMWNVMVENGNIRMEGGGCNVQNDDSTVERLDNNTWRHIAVTYDSSDGTIMNTIKLYIDGQFYANQPDSGDSFNSENTTINTSTATTIRIGSAAYNANYDWLGELDDVRIYSTALSQEQINTVMNEAPNTPPIADFTTNKTAVFIGEDVLFNDISSGSPTSWSWVFTGAIPAVSIEQSPTVTYDTEGTYEVSLSVTNAFGNDTKTITDYITVTIPPPPTANFTADVTEIWEGAQVNFTDQSTDNPTEWDWTFEGGTPSTSTEQNPVITYSTEGLYKVTLTAINAQGSNTKETVDYILVKKPIEVNVSQDNYTVAVTSETCRSSNNGKINITPIADYPYTANITGNSVNSSQEFSISLPLSIDNLAAGVYTICITIADAPNYEQCFTIQVSEPENLSVYSKVSDTKDSVSLDLSGAKSYNIYLNGKITSTKQSNISLDLEVGKFNVLKVFTDKTCQGIHEEIFDFRGETYFFPNPTKHKVNIILSEAFQKSKSLDISISTITGKIVYKEEIKEQSKLLEIPLDELSKGAYFINVSSKGLSKIHKMIKL</sequence>
<dbReference type="Gene3D" id="2.60.120.200">
    <property type="match status" value="1"/>
</dbReference>
<comment type="caution">
    <text evidence="4">The sequence shown here is derived from an EMBL/GenBank/DDBJ whole genome shotgun (WGS) entry which is preliminary data.</text>
</comment>
<dbReference type="NCBIfam" id="TIGR04183">
    <property type="entry name" value="Por_Secre_tail"/>
    <property type="match status" value="1"/>
</dbReference>
<dbReference type="InterPro" id="IPR035986">
    <property type="entry name" value="PKD_dom_sf"/>
</dbReference>
<evidence type="ECO:0000259" key="3">
    <source>
        <dbReference type="PROSITE" id="PS50093"/>
    </source>
</evidence>
<feature type="signal peptide" evidence="2">
    <location>
        <begin position="1"/>
        <end position="22"/>
    </location>
</feature>
<dbReference type="Gene3D" id="2.60.40.10">
    <property type="entry name" value="Immunoglobulins"/>
    <property type="match status" value="4"/>
</dbReference>
<feature type="domain" description="PKD" evidence="3">
    <location>
        <begin position="1235"/>
        <end position="1310"/>
    </location>
</feature>
<dbReference type="Proteomes" id="UP001337305">
    <property type="component" value="Unassembled WGS sequence"/>
</dbReference>
<dbReference type="PANTHER" id="PTHR43739:SF5">
    <property type="entry name" value="EXO-ALPHA-SIALIDASE"/>
    <property type="match status" value="1"/>
</dbReference>
<dbReference type="SUPFAM" id="SSF110296">
    <property type="entry name" value="Oligoxyloglucan reducing end-specific cellobiohydrolase"/>
    <property type="match status" value="2"/>
</dbReference>
<dbReference type="PROSITE" id="PS50093">
    <property type="entry name" value="PKD"/>
    <property type="match status" value="4"/>
</dbReference>
<dbReference type="InterPro" id="IPR026444">
    <property type="entry name" value="Secre_tail"/>
</dbReference>
<keyword evidence="1 2" id="KW-0732">Signal</keyword>
<evidence type="ECO:0000313" key="4">
    <source>
        <dbReference type="EMBL" id="MEF3835178.1"/>
    </source>
</evidence>
<dbReference type="InterPro" id="IPR013783">
    <property type="entry name" value="Ig-like_fold"/>
</dbReference>
<dbReference type="Pfam" id="PF18911">
    <property type="entry name" value="PKD_4"/>
    <property type="match status" value="4"/>
</dbReference>
<proteinExistence type="predicted"/>
<feature type="domain" description="PKD" evidence="3">
    <location>
        <begin position="753"/>
        <end position="821"/>
    </location>
</feature>
<protein>
    <submittedName>
        <fullName evidence="4">PKD domain-containing protein</fullName>
    </submittedName>
</protein>
<organism evidence="4 5">
    <name type="scientific">Flavivirga spongiicola</name>
    <dbReference type="NCBI Taxonomy" id="421621"/>
    <lineage>
        <taxon>Bacteria</taxon>
        <taxon>Pseudomonadati</taxon>
        <taxon>Bacteroidota</taxon>
        <taxon>Flavobacteriia</taxon>
        <taxon>Flavobacteriales</taxon>
        <taxon>Flavobacteriaceae</taxon>
        <taxon>Flavivirga</taxon>
    </lineage>
</organism>
<dbReference type="Gene3D" id="2.130.10.10">
    <property type="entry name" value="YVTN repeat-like/Quinoprotein amine dehydrogenase"/>
    <property type="match status" value="6"/>
</dbReference>
<dbReference type="EMBL" id="JAODOP010000004">
    <property type="protein sequence ID" value="MEF3835178.1"/>
    <property type="molecule type" value="Genomic_DNA"/>
</dbReference>
<dbReference type="RefSeq" id="WP_303307471.1">
    <property type="nucleotide sequence ID" value="NZ_JAODOP010000004.1"/>
</dbReference>
<dbReference type="SUPFAM" id="SSF49299">
    <property type="entry name" value="PKD domain"/>
    <property type="match status" value="4"/>
</dbReference>
<evidence type="ECO:0000256" key="2">
    <source>
        <dbReference type="SAM" id="SignalP"/>
    </source>
</evidence>
<feature type="chain" id="PRO_5047220866" evidence="2">
    <location>
        <begin position="23"/>
        <end position="1564"/>
    </location>
</feature>
<dbReference type="InterPro" id="IPR022409">
    <property type="entry name" value="PKD/Chitinase_dom"/>
</dbReference>
<keyword evidence="5" id="KW-1185">Reference proteome</keyword>
<dbReference type="Pfam" id="PF13385">
    <property type="entry name" value="Laminin_G_3"/>
    <property type="match status" value="1"/>
</dbReference>
<dbReference type="Pfam" id="PF18962">
    <property type="entry name" value="Por_Secre_tail"/>
    <property type="match status" value="1"/>
</dbReference>
<reference evidence="4 5" key="1">
    <citation type="submission" date="2022-09" db="EMBL/GenBank/DDBJ databases">
        <title>Genome sequencing of Flavivirga sp. MEBiC05379.</title>
        <authorList>
            <person name="Oh H.-M."/>
            <person name="Kwon K.K."/>
            <person name="Park M.J."/>
            <person name="Yang S.-H."/>
        </authorList>
    </citation>
    <scope>NUCLEOTIDE SEQUENCE [LARGE SCALE GENOMIC DNA]</scope>
    <source>
        <strain evidence="4 5">MEBiC05379</strain>
    </source>
</reference>
<dbReference type="InterPro" id="IPR015943">
    <property type="entry name" value="WD40/YVTN_repeat-like_dom_sf"/>
</dbReference>